<accession>A0ABW1IMT9</accession>
<reference evidence="4" key="1">
    <citation type="journal article" date="2019" name="Int. J. Syst. Evol. Microbiol.">
        <title>The Global Catalogue of Microorganisms (GCM) 10K type strain sequencing project: providing services to taxonomists for standard genome sequencing and annotation.</title>
        <authorList>
            <consortium name="The Broad Institute Genomics Platform"/>
            <consortium name="The Broad Institute Genome Sequencing Center for Infectious Disease"/>
            <person name="Wu L."/>
            <person name="Ma J."/>
        </authorList>
    </citation>
    <scope>NUCLEOTIDE SEQUENCE [LARGE SCALE GENOMIC DNA]</scope>
    <source>
        <strain evidence="4">CCM 8749</strain>
    </source>
</reference>
<dbReference type="Proteomes" id="UP001596250">
    <property type="component" value="Unassembled WGS sequence"/>
</dbReference>
<name>A0ABW1IMT9_9BACL</name>
<dbReference type="SUPFAM" id="SSF49785">
    <property type="entry name" value="Galactose-binding domain-like"/>
    <property type="match status" value="1"/>
</dbReference>
<dbReference type="InterPro" id="IPR008979">
    <property type="entry name" value="Galactose-bd-like_sf"/>
</dbReference>
<dbReference type="InterPro" id="IPR006104">
    <property type="entry name" value="Glyco_hydro_2_N"/>
</dbReference>
<dbReference type="Pfam" id="PF02837">
    <property type="entry name" value="Glyco_hydro_2_N"/>
    <property type="match status" value="1"/>
</dbReference>
<organism evidence="3 4">
    <name type="scientific">Marinicrinis lubricantis</name>
    <dbReference type="NCBI Taxonomy" id="2086470"/>
    <lineage>
        <taxon>Bacteria</taxon>
        <taxon>Bacillati</taxon>
        <taxon>Bacillota</taxon>
        <taxon>Bacilli</taxon>
        <taxon>Bacillales</taxon>
        <taxon>Paenibacillaceae</taxon>
    </lineage>
</organism>
<evidence type="ECO:0000313" key="3">
    <source>
        <dbReference type="EMBL" id="MFC5986385.1"/>
    </source>
</evidence>
<evidence type="ECO:0000256" key="1">
    <source>
        <dbReference type="ARBA" id="ARBA00007401"/>
    </source>
</evidence>
<keyword evidence="4" id="KW-1185">Reference proteome</keyword>
<comment type="caution">
    <text evidence="3">The sequence shown here is derived from an EMBL/GenBank/DDBJ whole genome shotgun (WGS) entry which is preliminary data.</text>
</comment>
<evidence type="ECO:0000313" key="4">
    <source>
        <dbReference type="Proteomes" id="UP001596250"/>
    </source>
</evidence>
<sequence length="178" mass="20098">MMLFPINTATRSVIDLSGIWNFKLDKGTGFQEEWFRSKLTDTIPMAVPASYNDIGVAQEIHDHVGWVWYEKEISVPAVLRSERIVLRFGSATHLAKVYLNGIFVLEHKGGFLPFELVVGDHIENDKLRITVAVNNILDDSTLPVGIYQEEEYEGLGKVVRNVPNFGDCQIFCVNSINQ</sequence>
<dbReference type="Gene3D" id="2.60.120.260">
    <property type="entry name" value="Galactose-binding domain-like"/>
    <property type="match status" value="1"/>
</dbReference>
<protein>
    <submittedName>
        <fullName evidence="3">Sugar-binding domain-containing protein</fullName>
    </submittedName>
</protein>
<comment type="similarity">
    <text evidence="1">Belongs to the glycosyl hydrolase 2 family.</text>
</comment>
<evidence type="ECO:0000259" key="2">
    <source>
        <dbReference type="Pfam" id="PF02837"/>
    </source>
</evidence>
<gene>
    <name evidence="3" type="ORF">ACFPXP_08060</name>
</gene>
<dbReference type="EMBL" id="JBHSQV010000066">
    <property type="protein sequence ID" value="MFC5986385.1"/>
    <property type="molecule type" value="Genomic_DNA"/>
</dbReference>
<dbReference type="PANTHER" id="PTHR10066:SF67">
    <property type="entry name" value="BETA-GLUCURONIDASE"/>
    <property type="match status" value="1"/>
</dbReference>
<proteinExistence type="inferred from homology"/>
<feature type="domain" description="Glycosyl hydrolases family 2 sugar binding" evidence="2">
    <location>
        <begin position="15"/>
        <end position="138"/>
    </location>
</feature>
<dbReference type="PANTHER" id="PTHR10066">
    <property type="entry name" value="BETA-GLUCURONIDASE"/>
    <property type="match status" value="1"/>
</dbReference>
<dbReference type="RefSeq" id="WP_379893722.1">
    <property type="nucleotide sequence ID" value="NZ_CBCSCT010000154.1"/>
</dbReference>